<gene>
    <name evidence="2" type="ORF">NP533_14425</name>
    <name evidence="3" type="ORF">NP554_29020</name>
</gene>
<proteinExistence type="predicted"/>
<dbReference type="EMBL" id="JANIAN010000017">
    <property type="protein sequence ID" value="MDD2107396.1"/>
    <property type="molecule type" value="Genomic_DNA"/>
</dbReference>
<dbReference type="Proteomes" id="UP001150678">
    <property type="component" value="Unassembled WGS sequence"/>
</dbReference>
<reference evidence="3" key="1">
    <citation type="submission" date="2022-07" db="EMBL/GenBank/DDBJ databases">
        <title>Multi-strain Analysis of Pseudomonas putida Reveals Metabolic and Genetic Diversity.</title>
        <authorList>
            <person name="Monk J.M."/>
        </authorList>
    </citation>
    <scope>NUCLEOTIDE SEQUENCE</scope>
    <source>
        <strain evidence="2">17514</strain>
        <strain evidence="3">17633</strain>
    </source>
</reference>
<evidence type="ECO:0000313" key="3">
    <source>
        <dbReference type="EMBL" id="MDD2115842.1"/>
    </source>
</evidence>
<dbReference type="EMBL" id="JANIAM010000047">
    <property type="protein sequence ID" value="MDD2115842.1"/>
    <property type="molecule type" value="Genomic_DNA"/>
</dbReference>
<evidence type="ECO:0000313" key="4">
    <source>
        <dbReference type="Proteomes" id="UP001150728"/>
    </source>
</evidence>
<organism evidence="3 4">
    <name type="scientific">Pseudomonas asiatica</name>
    <dbReference type="NCBI Taxonomy" id="2219225"/>
    <lineage>
        <taxon>Bacteria</taxon>
        <taxon>Pseudomonadati</taxon>
        <taxon>Pseudomonadota</taxon>
        <taxon>Gammaproteobacteria</taxon>
        <taxon>Pseudomonadales</taxon>
        <taxon>Pseudomonadaceae</taxon>
        <taxon>Pseudomonas</taxon>
    </lineage>
</organism>
<dbReference type="RefSeq" id="WP_274079049.1">
    <property type="nucleotide sequence ID" value="NZ_JANIAM010000047.1"/>
</dbReference>
<feature type="coiled-coil region" evidence="1">
    <location>
        <begin position="14"/>
        <end position="41"/>
    </location>
</feature>
<sequence>MKVDNYKKELLYRKAQKSKRLDKFRSKMENLISNAKNCTTQLDLQETDKLIRAIGATHWPSSTNEDFSSTADFFNYIKNELLQQECYILIDDDWRYCGAILTKNNCELNIKYSFDENHSDEIRFIPADLSIFASIDYIHNHYPPCYEYLIKRR</sequence>
<accession>A0A9X4DIN7</accession>
<evidence type="ECO:0000313" key="2">
    <source>
        <dbReference type="EMBL" id="MDD2107396.1"/>
    </source>
</evidence>
<evidence type="ECO:0000256" key="1">
    <source>
        <dbReference type="SAM" id="Coils"/>
    </source>
</evidence>
<protein>
    <submittedName>
        <fullName evidence="3">Uncharacterized protein</fullName>
    </submittedName>
</protein>
<dbReference type="Proteomes" id="UP001150728">
    <property type="component" value="Unassembled WGS sequence"/>
</dbReference>
<keyword evidence="1" id="KW-0175">Coiled coil</keyword>
<comment type="caution">
    <text evidence="3">The sequence shown here is derived from an EMBL/GenBank/DDBJ whole genome shotgun (WGS) entry which is preliminary data.</text>
</comment>
<dbReference type="AlphaFoldDB" id="A0A9X4DIN7"/>
<name>A0A9X4DIN7_9PSED</name>